<dbReference type="OrthoDB" id="2317396at2"/>
<name>A0A0R2ET44_9LACO</name>
<proteinExistence type="predicted"/>
<dbReference type="EMBL" id="AYZJ01000085">
    <property type="protein sequence ID" value="KRN18630.1"/>
    <property type="molecule type" value="Genomic_DNA"/>
</dbReference>
<organism evidence="1 2">
    <name type="scientific">Lacticaseibacillus camelliae DSM 22697 = JCM 13995</name>
    <dbReference type="NCBI Taxonomy" id="1423730"/>
    <lineage>
        <taxon>Bacteria</taxon>
        <taxon>Bacillati</taxon>
        <taxon>Bacillota</taxon>
        <taxon>Bacilli</taxon>
        <taxon>Lactobacillales</taxon>
        <taxon>Lactobacillaceae</taxon>
        <taxon>Lacticaseibacillus</taxon>
    </lineage>
</organism>
<dbReference type="PATRIC" id="fig|1423730.4.peg.594"/>
<dbReference type="RefSeq" id="WP_054662895.1">
    <property type="nucleotide sequence ID" value="NZ_AYZJ01000085.1"/>
</dbReference>
<dbReference type="Proteomes" id="UP000050865">
    <property type="component" value="Unassembled WGS sequence"/>
</dbReference>
<accession>A0A0R2ET44</accession>
<dbReference type="AlphaFoldDB" id="A0A0R2ET44"/>
<keyword evidence="2" id="KW-1185">Reference proteome</keyword>
<dbReference type="STRING" id="1423730.FC75_GL000570"/>
<comment type="caution">
    <text evidence="1">The sequence shown here is derived from an EMBL/GenBank/DDBJ whole genome shotgun (WGS) entry which is preliminary data.</text>
</comment>
<protein>
    <submittedName>
        <fullName evidence="1">Uncharacterized protein</fullName>
    </submittedName>
</protein>
<evidence type="ECO:0000313" key="1">
    <source>
        <dbReference type="EMBL" id="KRN18630.1"/>
    </source>
</evidence>
<evidence type="ECO:0000313" key="2">
    <source>
        <dbReference type="Proteomes" id="UP000050865"/>
    </source>
</evidence>
<sequence>MTIDNNQLVTRYYNLKAKNADLFKAVTDYVDAQVAAVYTQLSDHFVDTIIIDLDELMAIAAKTAPQLDPAELEIAVTNNVHKHLDALGLFVVPQPYSDENTVVAKLNFFNHSRYY</sequence>
<gene>
    <name evidence="1" type="ORF">FC75_GL000570</name>
</gene>
<reference evidence="1 2" key="1">
    <citation type="journal article" date="2015" name="Genome Announc.">
        <title>Expanding the biotechnology potential of lactobacilli through comparative genomics of 213 strains and associated genera.</title>
        <authorList>
            <person name="Sun Z."/>
            <person name="Harris H.M."/>
            <person name="McCann A."/>
            <person name="Guo C."/>
            <person name="Argimon S."/>
            <person name="Zhang W."/>
            <person name="Yang X."/>
            <person name="Jeffery I.B."/>
            <person name="Cooney J.C."/>
            <person name="Kagawa T.F."/>
            <person name="Liu W."/>
            <person name="Song Y."/>
            <person name="Salvetti E."/>
            <person name="Wrobel A."/>
            <person name="Rasinkangas P."/>
            <person name="Parkhill J."/>
            <person name="Rea M.C."/>
            <person name="O'Sullivan O."/>
            <person name="Ritari J."/>
            <person name="Douillard F.P."/>
            <person name="Paul Ross R."/>
            <person name="Yang R."/>
            <person name="Briner A.E."/>
            <person name="Felis G.E."/>
            <person name="de Vos W.M."/>
            <person name="Barrangou R."/>
            <person name="Klaenhammer T.R."/>
            <person name="Caufield P.W."/>
            <person name="Cui Y."/>
            <person name="Zhang H."/>
            <person name="O'Toole P.W."/>
        </authorList>
    </citation>
    <scope>NUCLEOTIDE SEQUENCE [LARGE SCALE GENOMIC DNA]</scope>
    <source>
        <strain evidence="1 2">DSM 22697</strain>
    </source>
</reference>